<evidence type="ECO:0000256" key="8">
    <source>
        <dbReference type="ARBA" id="ARBA00022989"/>
    </source>
</evidence>
<comment type="similarity">
    <text evidence="3 11">Belongs to the peptidase M50B family.</text>
</comment>
<dbReference type="NCBIfam" id="NF008046">
    <property type="entry name" value="PRK10779.1"/>
    <property type="match status" value="1"/>
</dbReference>
<name>A0ABS6M8B4_9GAMM</name>
<evidence type="ECO:0000256" key="7">
    <source>
        <dbReference type="ARBA" id="ARBA00022833"/>
    </source>
</evidence>
<comment type="cofactor">
    <cofactor evidence="1 11">
        <name>Zn(2+)</name>
        <dbReference type="ChEBI" id="CHEBI:29105"/>
    </cofactor>
</comment>
<dbReference type="PANTHER" id="PTHR42837">
    <property type="entry name" value="REGULATOR OF SIGMA-E PROTEASE RSEP"/>
    <property type="match status" value="1"/>
</dbReference>
<keyword evidence="14" id="KW-1185">Reference proteome</keyword>
<dbReference type="EC" id="3.4.24.-" evidence="11"/>
<comment type="subcellular location">
    <subcellularLocation>
        <location evidence="2">Membrane</location>
        <topology evidence="2">Multi-pass membrane protein</topology>
    </subcellularLocation>
</comment>
<feature type="transmembrane region" description="Helical" evidence="11">
    <location>
        <begin position="383"/>
        <end position="402"/>
    </location>
</feature>
<keyword evidence="10 11" id="KW-0472">Membrane</keyword>
<dbReference type="EMBL" id="JAHQZT010000004">
    <property type="protein sequence ID" value="MBV0932502.1"/>
    <property type="molecule type" value="Genomic_DNA"/>
</dbReference>
<evidence type="ECO:0000256" key="1">
    <source>
        <dbReference type="ARBA" id="ARBA00001947"/>
    </source>
</evidence>
<keyword evidence="11" id="KW-0479">Metal-binding</keyword>
<keyword evidence="6 11" id="KW-0378">Hydrolase</keyword>
<evidence type="ECO:0000256" key="9">
    <source>
        <dbReference type="ARBA" id="ARBA00023049"/>
    </source>
</evidence>
<dbReference type="Pfam" id="PF17820">
    <property type="entry name" value="PDZ_6"/>
    <property type="match status" value="1"/>
</dbReference>
<keyword evidence="8 11" id="KW-1133">Transmembrane helix</keyword>
<evidence type="ECO:0000256" key="6">
    <source>
        <dbReference type="ARBA" id="ARBA00022801"/>
    </source>
</evidence>
<organism evidence="13 14">
    <name type="scientific">Marinobacterium weihaiense</name>
    <dbReference type="NCBI Taxonomy" id="2851016"/>
    <lineage>
        <taxon>Bacteria</taxon>
        <taxon>Pseudomonadati</taxon>
        <taxon>Pseudomonadota</taxon>
        <taxon>Gammaproteobacteria</taxon>
        <taxon>Oceanospirillales</taxon>
        <taxon>Oceanospirillaceae</taxon>
        <taxon>Marinobacterium</taxon>
    </lineage>
</organism>
<evidence type="ECO:0000256" key="10">
    <source>
        <dbReference type="ARBA" id="ARBA00023136"/>
    </source>
</evidence>
<feature type="transmembrane region" description="Helical" evidence="11">
    <location>
        <begin position="427"/>
        <end position="449"/>
    </location>
</feature>
<dbReference type="PANTHER" id="PTHR42837:SF2">
    <property type="entry name" value="MEMBRANE METALLOPROTEASE ARASP2, CHLOROPLASTIC-RELATED"/>
    <property type="match status" value="1"/>
</dbReference>
<keyword evidence="9 11" id="KW-0482">Metalloprotease</keyword>
<feature type="domain" description="PDZ" evidence="12">
    <location>
        <begin position="201"/>
        <end position="291"/>
    </location>
</feature>
<evidence type="ECO:0000313" key="14">
    <source>
        <dbReference type="Proteomes" id="UP000755551"/>
    </source>
</evidence>
<dbReference type="RefSeq" id="WP_217333927.1">
    <property type="nucleotide sequence ID" value="NZ_JAHQZT010000004.1"/>
</dbReference>
<dbReference type="GO" id="GO:0008233">
    <property type="term" value="F:peptidase activity"/>
    <property type="evidence" value="ECO:0007669"/>
    <property type="project" value="UniProtKB-KW"/>
</dbReference>
<feature type="transmembrane region" description="Helical" evidence="11">
    <location>
        <begin position="97"/>
        <end position="118"/>
    </location>
</feature>
<dbReference type="InterPro" id="IPR041489">
    <property type="entry name" value="PDZ_6"/>
</dbReference>
<evidence type="ECO:0000256" key="4">
    <source>
        <dbReference type="ARBA" id="ARBA00022670"/>
    </source>
</evidence>
<evidence type="ECO:0000256" key="5">
    <source>
        <dbReference type="ARBA" id="ARBA00022692"/>
    </source>
</evidence>
<proteinExistence type="inferred from homology"/>
<gene>
    <name evidence="13" type="primary">rseP</name>
    <name evidence="13" type="ORF">KTN04_03990</name>
</gene>
<keyword evidence="7 11" id="KW-0862">Zinc</keyword>
<evidence type="ECO:0000256" key="2">
    <source>
        <dbReference type="ARBA" id="ARBA00004141"/>
    </source>
</evidence>
<evidence type="ECO:0000256" key="3">
    <source>
        <dbReference type="ARBA" id="ARBA00007931"/>
    </source>
</evidence>
<comment type="caution">
    <text evidence="13">The sequence shown here is derived from an EMBL/GenBank/DDBJ whole genome shotgun (WGS) entry which is preliminary data.</text>
</comment>
<sequence length="452" mass="48386">MELLQTLLATLVALGVLVTIHEWGHFWVARRCGVKVLRFSVGFGKPLWLRRGRDGTEYAVAAIPLGGYVRMLDEREGEVPPALKDQAFNNKPVLQRIAIVAAGPVVNLAFAVLAYWFLFMSGISVVVPVVGGVTPGSPAAGAGVDSGYEVLEVDGHPVRSWNEVNLRLASRVGESGRVELLLGEPARGLAHSYQVPISNWYVDLERQSPLSALGLEPWQPDFPARIGQLLPDGAAMRDGLQSGDRVLSVDGEPIDSWMHLVEKVQAAPGRALALVVEREGREQALTLTPGQRENAAGEVQGYIGAGVAPVNVPESMQRTLSYGPVEALTNGVHKTGQMIGLTLDSIGKMIAGVISVKNLSGPITIAKVAGTSAASGLESFISFLAYLSISLGVLNLLPIPMLDGGHLLYYMVELVRGRPVSEQVQMLGLRIGMALLFSLMALAIINDIVRLF</sequence>
<evidence type="ECO:0000259" key="12">
    <source>
        <dbReference type="PROSITE" id="PS50106"/>
    </source>
</evidence>
<protein>
    <recommendedName>
        <fullName evidence="11">Zinc metalloprotease</fullName>
        <ecNumber evidence="11">3.4.24.-</ecNumber>
    </recommendedName>
</protein>
<evidence type="ECO:0000313" key="13">
    <source>
        <dbReference type="EMBL" id="MBV0932502.1"/>
    </source>
</evidence>
<dbReference type="Proteomes" id="UP000755551">
    <property type="component" value="Unassembled WGS sequence"/>
</dbReference>
<keyword evidence="4 13" id="KW-0645">Protease</keyword>
<dbReference type="Pfam" id="PF02163">
    <property type="entry name" value="Peptidase_M50"/>
    <property type="match status" value="1"/>
</dbReference>
<dbReference type="SMART" id="SM00228">
    <property type="entry name" value="PDZ"/>
    <property type="match status" value="2"/>
</dbReference>
<dbReference type="GO" id="GO:0006508">
    <property type="term" value="P:proteolysis"/>
    <property type="evidence" value="ECO:0007669"/>
    <property type="project" value="UniProtKB-KW"/>
</dbReference>
<dbReference type="InterPro" id="IPR008915">
    <property type="entry name" value="Peptidase_M50"/>
</dbReference>
<dbReference type="InterPro" id="IPR001478">
    <property type="entry name" value="PDZ"/>
</dbReference>
<reference evidence="13 14" key="1">
    <citation type="submission" date="2021-06" db="EMBL/GenBank/DDBJ databases">
        <title>Bacterium isolated from marine sediment.</title>
        <authorList>
            <person name="Zhu K.-L."/>
            <person name="Du Z.-J."/>
            <person name="Liang Q.-Y."/>
        </authorList>
    </citation>
    <scope>NUCLEOTIDE SEQUENCE [LARGE SCALE GENOMIC DNA]</scope>
    <source>
        <strain evidence="13 14">A346</strain>
    </source>
</reference>
<dbReference type="CDD" id="cd06163">
    <property type="entry name" value="S2P-M50_PDZ_RseP-like"/>
    <property type="match status" value="2"/>
</dbReference>
<dbReference type="InterPro" id="IPR004387">
    <property type="entry name" value="Pept_M50_Zn"/>
</dbReference>
<keyword evidence="5 11" id="KW-0812">Transmembrane</keyword>
<evidence type="ECO:0000256" key="11">
    <source>
        <dbReference type="RuleBase" id="RU362031"/>
    </source>
</evidence>
<dbReference type="NCBIfam" id="TIGR00054">
    <property type="entry name" value="RIP metalloprotease RseP"/>
    <property type="match status" value="1"/>
</dbReference>
<accession>A0ABS6M8B4</accession>
<dbReference type="PROSITE" id="PS50106">
    <property type="entry name" value="PDZ"/>
    <property type="match status" value="1"/>
</dbReference>